<dbReference type="OrthoDB" id="3471676at2"/>
<organism evidence="1 2">
    <name type="scientific">Actinomadura darangshiensis</name>
    <dbReference type="NCBI Taxonomy" id="705336"/>
    <lineage>
        <taxon>Bacteria</taxon>
        <taxon>Bacillati</taxon>
        <taxon>Actinomycetota</taxon>
        <taxon>Actinomycetes</taxon>
        <taxon>Streptosporangiales</taxon>
        <taxon>Thermomonosporaceae</taxon>
        <taxon>Actinomadura</taxon>
    </lineage>
</organism>
<accession>A0A4R5A5C8</accession>
<proteinExistence type="predicted"/>
<evidence type="ECO:0000313" key="1">
    <source>
        <dbReference type="EMBL" id="TDD64752.1"/>
    </source>
</evidence>
<dbReference type="EMBL" id="SMKY01000354">
    <property type="protein sequence ID" value="TDD64752.1"/>
    <property type="molecule type" value="Genomic_DNA"/>
</dbReference>
<dbReference type="RefSeq" id="WP_132204620.1">
    <property type="nucleotide sequence ID" value="NZ_SMKY01000354.1"/>
</dbReference>
<gene>
    <name evidence="1" type="ORF">E1293_41175</name>
</gene>
<comment type="caution">
    <text evidence="1">The sequence shown here is derived from an EMBL/GenBank/DDBJ whole genome shotgun (WGS) entry which is preliminary data.</text>
</comment>
<dbReference type="Proteomes" id="UP000295578">
    <property type="component" value="Unassembled WGS sequence"/>
</dbReference>
<protein>
    <submittedName>
        <fullName evidence="1">Uncharacterized protein</fullName>
    </submittedName>
</protein>
<sequence length="152" mass="16863">MTDWALFDQVGEIVRGSTPPGLGHPHVQIRHNGVKAWFGDPGPAREHYEAQIIPAAIAPGARDHAIEIGFHAEHRAEPDNEAALTRLLATETAWRAELGDDPGTGVFLGRDTWRRISETWPDADLTGPDIAFDIGVRLVDYIRALEPHRRRP</sequence>
<evidence type="ECO:0000313" key="2">
    <source>
        <dbReference type="Proteomes" id="UP000295578"/>
    </source>
</evidence>
<keyword evidence="2" id="KW-1185">Reference proteome</keyword>
<name>A0A4R5A5C8_9ACTN</name>
<dbReference type="AlphaFoldDB" id="A0A4R5A5C8"/>
<reference evidence="1 2" key="1">
    <citation type="submission" date="2019-03" db="EMBL/GenBank/DDBJ databases">
        <title>Draft genome sequences of novel Actinobacteria.</title>
        <authorList>
            <person name="Sahin N."/>
            <person name="Ay H."/>
            <person name="Saygin H."/>
        </authorList>
    </citation>
    <scope>NUCLEOTIDE SEQUENCE [LARGE SCALE GENOMIC DNA]</scope>
    <source>
        <strain evidence="1 2">DSM 45941</strain>
    </source>
</reference>